<feature type="region of interest" description="Disordered" evidence="1">
    <location>
        <begin position="78"/>
        <end position="98"/>
    </location>
</feature>
<dbReference type="Proteomes" id="UP000620262">
    <property type="component" value="Unassembled WGS sequence"/>
</dbReference>
<feature type="transmembrane region" description="Helical" evidence="2">
    <location>
        <begin position="7"/>
        <end position="37"/>
    </location>
</feature>
<feature type="transmembrane region" description="Helical" evidence="2">
    <location>
        <begin position="49"/>
        <end position="73"/>
    </location>
</feature>
<proteinExistence type="predicted"/>
<evidence type="ECO:0000313" key="4">
    <source>
        <dbReference type="Proteomes" id="UP000620262"/>
    </source>
</evidence>
<keyword evidence="4" id="KW-1185">Reference proteome</keyword>
<reference evidence="3 4" key="1">
    <citation type="submission" date="2020-10" db="EMBL/GenBank/DDBJ databases">
        <title>Sequencing the genomes of 1000 actinobacteria strains.</title>
        <authorList>
            <person name="Klenk H.-P."/>
        </authorList>
    </citation>
    <scope>NUCLEOTIDE SEQUENCE [LARGE SCALE GENOMIC DNA]</scope>
    <source>
        <strain evidence="3 4">DSM 7307</strain>
    </source>
</reference>
<comment type="caution">
    <text evidence="3">The sequence shown here is derived from an EMBL/GenBank/DDBJ whole genome shotgun (WGS) entry which is preliminary data.</text>
</comment>
<dbReference type="RefSeq" id="WP_192729390.1">
    <property type="nucleotide sequence ID" value="NZ_BAAAVL010000009.1"/>
</dbReference>
<protein>
    <submittedName>
        <fullName evidence="3">Membrane protein YagU involved in acid resistance</fullName>
    </submittedName>
</protein>
<evidence type="ECO:0000313" key="3">
    <source>
        <dbReference type="EMBL" id="MBE1505551.1"/>
    </source>
</evidence>
<evidence type="ECO:0000256" key="1">
    <source>
        <dbReference type="SAM" id="MobiDB-lite"/>
    </source>
</evidence>
<dbReference type="EMBL" id="JADBEC010000001">
    <property type="protein sequence ID" value="MBE1505551.1"/>
    <property type="molecule type" value="Genomic_DNA"/>
</dbReference>
<sequence>MLNGTIIVILISLAAGAAIRAWAFAIFAIVVALGFGIVAHQSASLLGAALYGLAILVLMQVCYVTAVFVAGLWRRSRKPSQESAIVDPAPVPSKQRQG</sequence>
<gene>
    <name evidence="3" type="ORF">H4W29_002732</name>
</gene>
<accession>A0ABR9IQT9</accession>
<name>A0ABR9IQT9_RHIVS</name>
<keyword evidence="2" id="KW-0472">Membrane</keyword>
<keyword evidence="2" id="KW-1133">Transmembrane helix</keyword>
<evidence type="ECO:0000256" key="2">
    <source>
        <dbReference type="SAM" id="Phobius"/>
    </source>
</evidence>
<organism evidence="3 4">
    <name type="scientific">Rhizobium viscosum</name>
    <name type="common">Arthrobacter viscosus</name>
    <dbReference type="NCBI Taxonomy" id="1673"/>
    <lineage>
        <taxon>Bacteria</taxon>
        <taxon>Pseudomonadati</taxon>
        <taxon>Pseudomonadota</taxon>
        <taxon>Alphaproteobacteria</taxon>
        <taxon>Hyphomicrobiales</taxon>
        <taxon>Rhizobiaceae</taxon>
        <taxon>Rhizobium/Agrobacterium group</taxon>
        <taxon>Rhizobium</taxon>
    </lineage>
</organism>
<keyword evidence="2" id="KW-0812">Transmembrane</keyword>